<accession>A0A103E2P6</accession>
<protein>
    <submittedName>
        <fullName evidence="1">Uncharacterized protein</fullName>
    </submittedName>
</protein>
<name>A0A103E2P6_9BURK</name>
<organism evidence="1 2">
    <name type="scientific">Burkholderia singularis</name>
    <dbReference type="NCBI Taxonomy" id="1503053"/>
    <lineage>
        <taxon>Bacteria</taxon>
        <taxon>Pseudomonadati</taxon>
        <taxon>Pseudomonadota</taxon>
        <taxon>Betaproteobacteria</taxon>
        <taxon>Burkholderiales</taxon>
        <taxon>Burkholderiaceae</taxon>
        <taxon>Burkholderia</taxon>
        <taxon>pseudomallei group</taxon>
    </lineage>
</organism>
<evidence type="ECO:0000313" key="1">
    <source>
        <dbReference type="EMBL" id="KVE27228.1"/>
    </source>
</evidence>
<reference evidence="1 2" key="1">
    <citation type="submission" date="2015-11" db="EMBL/GenBank/DDBJ databases">
        <title>Expanding the genomic diversity of Burkholderia species for the development of highly accurate diagnostics.</title>
        <authorList>
            <person name="Sahl J."/>
            <person name="Keim P."/>
            <person name="Wagner D."/>
        </authorList>
    </citation>
    <scope>NUCLEOTIDE SEQUENCE [LARGE SCALE GENOMIC DNA]</scope>
    <source>
        <strain evidence="1 2">TSV85</strain>
    </source>
</reference>
<evidence type="ECO:0000313" key="2">
    <source>
        <dbReference type="Proteomes" id="UP000062788"/>
    </source>
</evidence>
<dbReference type="RefSeq" id="WP_059516567.1">
    <property type="nucleotide sequence ID" value="NZ_LOWA01000031.1"/>
</dbReference>
<keyword evidence="2" id="KW-1185">Reference proteome</keyword>
<dbReference type="EMBL" id="LOWA01000031">
    <property type="protein sequence ID" value="KVE27228.1"/>
    <property type="molecule type" value="Genomic_DNA"/>
</dbReference>
<proteinExistence type="predicted"/>
<comment type="caution">
    <text evidence="1">The sequence shown here is derived from an EMBL/GenBank/DDBJ whole genome shotgun (WGS) entry which is preliminary data.</text>
</comment>
<dbReference type="OrthoDB" id="9019285at2"/>
<dbReference type="Proteomes" id="UP000062788">
    <property type="component" value="Unassembled WGS sequence"/>
</dbReference>
<gene>
    <name evidence="1" type="ORF">WS67_12045</name>
</gene>
<sequence>MTKTFPERVAETLRAIGLPSILISGEKQIGALRELLREADAPPAAAPTSIVNETGAEGALIERLRLLMSGDSALCRSEFARNTIEQAIGALSRSAAPATAPTDEPYRVTIDVRDLFAYLRAAWREGQHYDREDFPDQVDSWSAASDYANKTIERWTSMQPAMAIAASADQIAHDRKMVASVDERAAFERWYTRGTMRPIADHDRDAVTAWDAWQARAAASPAAEAAAEYDWKPSYLQLEKDCAELKRLLNARAPVAESLLREALYLLDNKPDGPTDHARRDEFKALVRAYLAAPQPAQADAPAETHQCCNSECAWKGDASATMTMKHGFPNALCPRCNEVTEPVAPADAPAEPFPYQKTFNAIAAATTVEGGNVAISVKAFRDAFGDAPAEALEPHSDDVAVDSFAAVMKHKLALARDKGRGGWETCSPADLSRMLLEHVDKGDPRDVANLCMMLWHHGSPIVSAPADAGEARLTDEQRAMLMQAADFLELTHSRLAAVALRALLNGADHDR</sequence>
<dbReference type="AlphaFoldDB" id="A0A103E2P6"/>